<evidence type="ECO:0000256" key="1">
    <source>
        <dbReference type="SAM" id="MobiDB-lite"/>
    </source>
</evidence>
<dbReference type="AlphaFoldDB" id="A0A1I0FJA6"/>
<evidence type="ECO:0000313" key="3">
    <source>
        <dbReference type="EMBL" id="SET57611.1"/>
    </source>
</evidence>
<keyword evidence="4" id="KW-1185">Reference proteome</keyword>
<dbReference type="InterPro" id="IPR038695">
    <property type="entry name" value="Saro_0823-like_sf"/>
</dbReference>
<feature type="region of interest" description="Disordered" evidence="1">
    <location>
        <begin position="150"/>
        <end position="173"/>
    </location>
</feature>
<reference evidence="3 4" key="1">
    <citation type="submission" date="2016-10" db="EMBL/GenBank/DDBJ databases">
        <authorList>
            <person name="de Groot N.N."/>
        </authorList>
    </citation>
    <scope>NUCLEOTIDE SEQUENCE [LARGE SCALE GENOMIC DNA]</scope>
    <source>
        <strain evidence="3 4">DSM 17862</strain>
    </source>
</reference>
<dbReference type="Proteomes" id="UP000199180">
    <property type="component" value="Unassembled WGS sequence"/>
</dbReference>
<feature type="signal peptide" evidence="2">
    <location>
        <begin position="1"/>
        <end position="30"/>
    </location>
</feature>
<keyword evidence="2" id="KW-0732">Signal</keyword>
<protein>
    <recommendedName>
        <fullName evidence="5">DUF192 domain-containing protein</fullName>
    </recommendedName>
</protein>
<sequence>MIFWRMSPSRSLNIAIFLGFALLSAGGAGAATTCAMDRAVFFGKDGAVSFDVEIADDDAERAQGLMFRKKLPAHHGMLFIYDTPREVAFWMRNTLIPLDLIFLDEHGVVRHIHQNARPLDETPIPGAVAQDPDPERLMVLEISGGDAERLGIQPGQSMAHPRLDQTKAARPCN</sequence>
<proteinExistence type="predicted"/>
<dbReference type="EMBL" id="FOHO01000006">
    <property type="protein sequence ID" value="SET57611.1"/>
    <property type="molecule type" value="Genomic_DNA"/>
</dbReference>
<evidence type="ECO:0000256" key="2">
    <source>
        <dbReference type="SAM" id="SignalP"/>
    </source>
</evidence>
<evidence type="ECO:0008006" key="5">
    <source>
        <dbReference type="Google" id="ProtNLM"/>
    </source>
</evidence>
<accession>A0A1I0FJA6</accession>
<organism evidence="3 4">
    <name type="scientific">Paracoccus homiensis</name>
    <dbReference type="NCBI Taxonomy" id="364199"/>
    <lineage>
        <taxon>Bacteria</taxon>
        <taxon>Pseudomonadati</taxon>
        <taxon>Pseudomonadota</taxon>
        <taxon>Alphaproteobacteria</taxon>
        <taxon>Rhodobacterales</taxon>
        <taxon>Paracoccaceae</taxon>
        <taxon>Paracoccus</taxon>
    </lineage>
</organism>
<dbReference type="PANTHER" id="PTHR37953">
    <property type="entry name" value="UPF0127 PROTEIN MJ1496"/>
    <property type="match status" value="1"/>
</dbReference>
<dbReference type="STRING" id="364199.SAMN04489858_106230"/>
<name>A0A1I0FJA6_9RHOB</name>
<dbReference type="Gene3D" id="2.60.120.1140">
    <property type="entry name" value="Protein of unknown function DUF192"/>
    <property type="match status" value="1"/>
</dbReference>
<dbReference type="RefSeq" id="WP_245739418.1">
    <property type="nucleotide sequence ID" value="NZ_FOHO01000006.1"/>
</dbReference>
<dbReference type="Pfam" id="PF02643">
    <property type="entry name" value="DUF192"/>
    <property type="match status" value="1"/>
</dbReference>
<feature type="chain" id="PRO_5011571616" description="DUF192 domain-containing protein" evidence="2">
    <location>
        <begin position="31"/>
        <end position="173"/>
    </location>
</feature>
<gene>
    <name evidence="3" type="ORF">SAMN04489858_106230</name>
</gene>
<evidence type="ECO:0000313" key="4">
    <source>
        <dbReference type="Proteomes" id="UP000199180"/>
    </source>
</evidence>
<dbReference type="PANTHER" id="PTHR37953:SF1">
    <property type="entry name" value="UPF0127 PROTEIN MJ1496"/>
    <property type="match status" value="1"/>
</dbReference>
<dbReference type="InterPro" id="IPR003795">
    <property type="entry name" value="DUF192"/>
</dbReference>